<proteinExistence type="predicted"/>
<comment type="caution">
    <text evidence="1">The sequence shown here is derived from an EMBL/GenBank/DDBJ whole genome shotgun (WGS) entry which is preliminary data.</text>
</comment>
<organism evidence="1 2">
    <name type="scientific">Pseudanabaena cinerea FACHB-1277</name>
    <dbReference type="NCBI Taxonomy" id="2949581"/>
    <lineage>
        <taxon>Bacteria</taxon>
        <taxon>Bacillati</taxon>
        <taxon>Cyanobacteriota</taxon>
        <taxon>Cyanophyceae</taxon>
        <taxon>Pseudanabaenales</taxon>
        <taxon>Pseudanabaenaceae</taxon>
        <taxon>Pseudanabaena</taxon>
        <taxon>Pseudanabaena cinerea</taxon>
    </lineage>
</organism>
<reference evidence="1" key="2">
    <citation type="submission" date="2020-08" db="EMBL/GenBank/DDBJ databases">
        <authorList>
            <person name="Chen M."/>
            <person name="Teng W."/>
            <person name="Zhao L."/>
            <person name="Hu C."/>
            <person name="Zhou Y."/>
            <person name="Han B."/>
            <person name="Song L."/>
            <person name="Shu W."/>
        </authorList>
    </citation>
    <scope>NUCLEOTIDE SEQUENCE</scope>
    <source>
        <strain evidence="1">FACHB-1277</strain>
    </source>
</reference>
<evidence type="ECO:0000313" key="1">
    <source>
        <dbReference type="EMBL" id="MBD2149875.1"/>
    </source>
</evidence>
<gene>
    <name evidence="1" type="ORF">H6F44_07025</name>
</gene>
<reference evidence="1" key="1">
    <citation type="journal article" date="2015" name="ISME J.">
        <title>Draft Genome Sequence of Streptomyces incarnatus NRRL8089, which Produces the Nucleoside Antibiotic Sinefungin.</title>
        <authorList>
            <person name="Oshima K."/>
            <person name="Hattori M."/>
            <person name="Shimizu H."/>
            <person name="Fukuda K."/>
            <person name="Nemoto M."/>
            <person name="Inagaki K."/>
            <person name="Tamura T."/>
        </authorList>
    </citation>
    <scope>NUCLEOTIDE SEQUENCE</scope>
    <source>
        <strain evidence="1">FACHB-1277</strain>
    </source>
</reference>
<dbReference type="RefSeq" id="WP_190350245.1">
    <property type="nucleotide sequence ID" value="NZ_JACJPY010000015.1"/>
</dbReference>
<keyword evidence="2" id="KW-1185">Reference proteome</keyword>
<dbReference type="AlphaFoldDB" id="A0A926UTR1"/>
<protein>
    <submittedName>
        <fullName evidence="1">Uncharacterized protein</fullName>
    </submittedName>
</protein>
<sequence>MTLGKHEIKGITLKQIKPLPASTFEKLMVEAGYFRSGSAPTFQGRWFVYFVHSSFGRVEAVYSPDKKVVITAYHPD</sequence>
<dbReference type="EMBL" id="JACJPY010000015">
    <property type="protein sequence ID" value="MBD2149875.1"/>
    <property type="molecule type" value="Genomic_DNA"/>
</dbReference>
<evidence type="ECO:0000313" key="2">
    <source>
        <dbReference type="Proteomes" id="UP000631421"/>
    </source>
</evidence>
<accession>A0A926UTR1</accession>
<dbReference type="Proteomes" id="UP000631421">
    <property type="component" value="Unassembled WGS sequence"/>
</dbReference>
<name>A0A926UTR1_9CYAN</name>